<gene>
    <name evidence="1" type="ORF">QAD02_018184</name>
</gene>
<dbReference type="EMBL" id="CM056741">
    <property type="protein sequence ID" value="KAJ8682392.1"/>
    <property type="molecule type" value="Genomic_DNA"/>
</dbReference>
<sequence length="405" mass="45390">PATAHPIPESGEVEVSLGKEAILSCSVEGEPLPSVTWTFEGKPIQHPHRHHYQQQKQQIQHPQDHSKVHELRLVASNSSLAGLYTCHASNNLAEPATASIRLNIRHAPVVRAVTRYIYGAPGLRARLECAITAWPEADINWYFKNQPLKIRPSRYHRRSQPAPSAKTKNPNYMYNSNVEQIHSLIIQSVISEDFGDYSCKANNSIGVAEAEIELTGLPRAPQLRRQAPRSWMRNNKIGGTVSGGVADLRMASFVWEVDSYSPIVQYQFLFRRVDAGEDWMRLVVPSESERETGPLHARLFNLTGLEPEQRYEAFVLARNKYGWSSPSRIIQFTPGPIAPSEEENYNMDNDGHEEIPSAVQVTSDSHRSSIEANSSESVPRGESTILVVVLLLGLLFLNGEKHRHS</sequence>
<organism evidence="1 2">
    <name type="scientific">Eretmocerus hayati</name>
    <dbReference type="NCBI Taxonomy" id="131215"/>
    <lineage>
        <taxon>Eukaryota</taxon>
        <taxon>Metazoa</taxon>
        <taxon>Ecdysozoa</taxon>
        <taxon>Arthropoda</taxon>
        <taxon>Hexapoda</taxon>
        <taxon>Insecta</taxon>
        <taxon>Pterygota</taxon>
        <taxon>Neoptera</taxon>
        <taxon>Endopterygota</taxon>
        <taxon>Hymenoptera</taxon>
        <taxon>Apocrita</taxon>
        <taxon>Proctotrupomorpha</taxon>
        <taxon>Chalcidoidea</taxon>
        <taxon>Aphelinidae</taxon>
        <taxon>Aphelininae</taxon>
        <taxon>Eretmocerus</taxon>
    </lineage>
</organism>
<keyword evidence="2" id="KW-1185">Reference proteome</keyword>
<proteinExistence type="predicted"/>
<dbReference type="Proteomes" id="UP001239111">
    <property type="component" value="Chromosome 1"/>
</dbReference>
<name>A0ACC2PJ16_9HYME</name>
<feature type="non-terminal residue" evidence="1">
    <location>
        <position position="1"/>
    </location>
</feature>
<evidence type="ECO:0000313" key="2">
    <source>
        <dbReference type="Proteomes" id="UP001239111"/>
    </source>
</evidence>
<evidence type="ECO:0000313" key="1">
    <source>
        <dbReference type="EMBL" id="KAJ8682392.1"/>
    </source>
</evidence>
<protein>
    <submittedName>
        <fullName evidence="1">Uncharacterized protein</fullName>
    </submittedName>
</protein>
<accession>A0ACC2PJ16</accession>
<comment type="caution">
    <text evidence="1">The sequence shown here is derived from an EMBL/GenBank/DDBJ whole genome shotgun (WGS) entry which is preliminary data.</text>
</comment>
<reference evidence="1" key="1">
    <citation type="submission" date="2023-04" db="EMBL/GenBank/DDBJ databases">
        <title>A chromosome-level genome assembly of the parasitoid wasp Eretmocerus hayati.</title>
        <authorList>
            <person name="Zhong Y."/>
            <person name="Liu S."/>
            <person name="Liu Y."/>
        </authorList>
    </citation>
    <scope>NUCLEOTIDE SEQUENCE</scope>
    <source>
        <strain evidence="1">ZJU_SS_LIU_2023</strain>
    </source>
</reference>